<reference evidence="4" key="2">
    <citation type="journal article" date="2024" name="Environ. Microbiol.">
        <title>Genome analysis and description of Tunturibacter gen. nov. expands the diversity of Terriglobia in tundra soils.</title>
        <authorList>
            <person name="Messyasz A."/>
            <person name="Mannisto M.K."/>
            <person name="Kerkhof L.J."/>
            <person name="Haggblom M.M."/>
        </authorList>
    </citation>
    <scope>NUCLEOTIDE SEQUENCE</scope>
    <source>
        <strain evidence="4">M8UP23</strain>
    </source>
</reference>
<dbReference type="AlphaFoldDB" id="A0AAU7Z7A5"/>
<evidence type="ECO:0000256" key="1">
    <source>
        <dbReference type="ARBA" id="ARBA00022801"/>
    </source>
</evidence>
<keyword evidence="2" id="KW-1133">Transmembrane helix</keyword>
<evidence type="ECO:0000313" key="4">
    <source>
        <dbReference type="EMBL" id="XCB24793.1"/>
    </source>
</evidence>
<dbReference type="GO" id="GO:0007165">
    <property type="term" value="P:signal transduction"/>
    <property type="evidence" value="ECO:0007669"/>
    <property type="project" value="InterPro"/>
</dbReference>
<dbReference type="CDD" id="cd06225">
    <property type="entry name" value="HAMP"/>
    <property type="match status" value="1"/>
</dbReference>
<dbReference type="InterPro" id="IPR003660">
    <property type="entry name" value="HAMP_dom"/>
</dbReference>
<dbReference type="GO" id="GO:0016020">
    <property type="term" value="C:membrane"/>
    <property type="evidence" value="ECO:0007669"/>
    <property type="project" value="InterPro"/>
</dbReference>
<dbReference type="Pfam" id="PF00672">
    <property type="entry name" value="HAMP"/>
    <property type="match status" value="1"/>
</dbReference>
<sequence length="587" mass="64345">MKLGTFWTTIRWKILILFSLSSVVSVIMVTGFSIAVLNVIIRRESAYLIEERIKVIVESRKGLMDPVLEKVQGCRYASDLPPFAAFTEQLNATWPGSESMVSILSPEARHNANPRWLDATSFAGLVEDRGSAEIRFLRTVKREGCSVRVLVRIPLGGMFLNQLSKASGLEIVDSRPVLLRPYRRDEGIAGEIKANFIPGSSQPVPVVIVARNWETGASESWVICQLRPSYARTIEDLSRMGLRRASWVAPLITIGFGLGSLYACGMWFSLRLSKRIVTVINTLTHAAHVVGMGDFSISIPIIEHDQLGSLVGSFNAMTSQLAGLYKQENHRITLERDMTLAREAQQYLYPRAAPVLSGATVWGSTTAARIVSGDLYDFFSCSSSSVGLLCADVSGKGMSAALMMAHLQAVTHGRMLTPDESYARPSPSAFAAALNRDLCGRFGDNRYVTMFYGEYNSHSARLRYINAGHCRPIFISETGEVTALLHGDLPIGLFPDAIYQEFQVTVSKGCTVVVYSDGLIDALNAEGEEFGEERLVERCRSLPKGATAKEICSLLSQCLAVWSAGAEQFDDTTILVLTVTDGQISVN</sequence>
<dbReference type="InterPro" id="IPR052016">
    <property type="entry name" value="Bact_Sigma-Reg"/>
</dbReference>
<protein>
    <submittedName>
        <fullName evidence="4">SpoIIE family protein phosphatase</fullName>
    </submittedName>
</protein>
<keyword evidence="1" id="KW-0378">Hydrolase</keyword>
<evidence type="ECO:0000259" key="3">
    <source>
        <dbReference type="PROSITE" id="PS50885"/>
    </source>
</evidence>
<keyword evidence="2" id="KW-0812">Transmembrane</keyword>
<dbReference type="PANTHER" id="PTHR43156">
    <property type="entry name" value="STAGE II SPORULATION PROTEIN E-RELATED"/>
    <property type="match status" value="1"/>
</dbReference>
<organism evidence="4">
    <name type="scientific">Tunturiibacter empetritectus</name>
    <dbReference type="NCBI Taxonomy" id="3069691"/>
    <lineage>
        <taxon>Bacteria</taxon>
        <taxon>Pseudomonadati</taxon>
        <taxon>Acidobacteriota</taxon>
        <taxon>Terriglobia</taxon>
        <taxon>Terriglobales</taxon>
        <taxon>Acidobacteriaceae</taxon>
        <taxon>Tunturiibacter</taxon>
    </lineage>
</organism>
<name>A0AAU7Z7A5_9BACT</name>
<dbReference type="SUPFAM" id="SSF81606">
    <property type="entry name" value="PP2C-like"/>
    <property type="match status" value="1"/>
</dbReference>
<dbReference type="SMART" id="SM00304">
    <property type="entry name" value="HAMP"/>
    <property type="match status" value="1"/>
</dbReference>
<dbReference type="KEGG" id="temp:RBB75_10005"/>
<feature type="transmembrane region" description="Helical" evidence="2">
    <location>
        <begin position="247"/>
        <end position="270"/>
    </location>
</feature>
<dbReference type="PROSITE" id="PS50885">
    <property type="entry name" value="HAMP"/>
    <property type="match status" value="1"/>
</dbReference>
<dbReference type="RefSeq" id="WP_353068020.1">
    <property type="nucleotide sequence ID" value="NZ_CP132932.1"/>
</dbReference>
<feature type="transmembrane region" description="Helical" evidence="2">
    <location>
        <begin position="12"/>
        <end position="41"/>
    </location>
</feature>
<evidence type="ECO:0000256" key="2">
    <source>
        <dbReference type="SAM" id="Phobius"/>
    </source>
</evidence>
<feature type="domain" description="HAMP" evidence="3">
    <location>
        <begin position="274"/>
        <end position="326"/>
    </location>
</feature>
<dbReference type="PANTHER" id="PTHR43156:SF2">
    <property type="entry name" value="STAGE II SPORULATION PROTEIN E"/>
    <property type="match status" value="1"/>
</dbReference>
<dbReference type="Gene3D" id="6.10.340.10">
    <property type="match status" value="1"/>
</dbReference>
<dbReference type="InterPro" id="IPR036457">
    <property type="entry name" value="PPM-type-like_dom_sf"/>
</dbReference>
<gene>
    <name evidence="4" type="ORF">RBB75_10005</name>
</gene>
<dbReference type="InterPro" id="IPR001932">
    <property type="entry name" value="PPM-type_phosphatase-like_dom"/>
</dbReference>
<accession>A0AAU7Z7A5</accession>
<dbReference type="SUPFAM" id="SSF158472">
    <property type="entry name" value="HAMP domain-like"/>
    <property type="match status" value="1"/>
</dbReference>
<reference evidence="4" key="1">
    <citation type="submission" date="2023-08" db="EMBL/GenBank/DDBJ databases">
        <authorList>
            <person name="Messyasz A."/>
            <person name="Mannisto M.K."/>
            <person name="Kerkhof L.J."/>
            <person name="Haggblom M."/>
        </authorList>
    </citation>
    <scope>NUCLEOTIDE SEQUENCE</scope>
    <source>
        <strain evidence="4">M8UP23</strain>
    </source>
</reference>
<dbReference type="GO" id="GO:0016791">
    <property type="term" value="F:phosphatase activity"/>
    <property type="evidence" value="ECO:0007669"/>
    <property type="project" value="TreeGrafter"/>
</dbReference>
<dbReference type="SMART" id="SM00331">
    <property type="entry name" value="PP2C_SIG"/>
    <property type="match status" value="1"/>
</dbReference>
<keyword evidence="2" id="KW-0472">Membrane</keyword>
<dbReference type="Gene3D" id="3.60.40.10">
    <property type="entry name" value="PPM-type phosphatase domain"/>
    <property type="match status" value="1"/>
</dbReference>
<proteinExistence type="predicted"/>
<dbReference type="Pfam" id="PF07228">
    <property type="entry name" value="SpoIIE"/>
    <property type="match status" value="1"/>
</dbReference>
<dbReference type="EMBL" id="CP132932">
    <property type="protein sequence ID" value="XCB24793.1"/>
    <property type="molecule type" value="Genomic_DNA"/>
</dbReference>